<protein>
    <recommendedName>
        <fullName evidence="4">Outer membrane protein beta-barrel domain-containing protein</fullName>
    </recommendedName>
</protein>
<comment type="caution">
    <text evidence="2">The sequence shown here is derived from an EMBL/GenBank/DDBJ whole genome shotgun (WGS) entry which is preliminary data.</text>
</comment>
<organism evidence="2 3">
    <name type="scientific">Nemorincola caseinilytica</name>
    <dbReference type="NCBI Taxonomy" id="2054315"/>
    <lineage>
        <taxon>Bacteria</taxon>
        <taxon>Pseudomonadati</taxon>
        <taxon>Bacteroidota</taxon>
        <taxon>Chitinophagia</taxon>
        <taxon>Chitinophagales</taxon>
        <taxon>Chitinophagaceae</taxon>
        <taxon>Nemorincola</taxon>
    </lineage>
</organism>
<gene>
    <name evidence="2" type="ORF">GCM10023093_31240</name>
</gene>
<reference evidence="3" key="1">
    <citation type="journal article" date="2019" name="Int. J. Syst. Evol. Microbiol.">
        <title>The Global Catalogue of Microorganisms (GCM) 10K type strain sequencing project: providing services to taxonomists for standard genome sequencing and annotation.</title>
        <authorList>
            <consortium name="The Broad Institute Genomics Platform"/>
            <consortium name="The Broad Institute Genome Sequencing Center for Infectious Disease"/>
            <person name="Wu L."/>
            <person name="Ma J."/>
        </authorList>
    </citation>
    <scope>NUCLEOTIDE SEQUENCE [LARGE SCALE GENOMIC DNA]</scope>
    <source>
        <strain evidence="3">JCM 32105</strain>
    </source>
</reference>
<keyword evidence="1" id="KW-0732">Signal</keyword>
<evidence type="ECO:0000256" key="1">
    <source>
        <dbReference type="SAM" id="SignalP"/>
    </source>
</evidence>
<name>A0ABP8NQX9_9BACT</name>
<evidence type="ECO:0000313" key="3">
    <source>
        <dbReference type="Proteomes" id="UP001500067"/>
    </source>
</evidence>
<evidence type="ECO:0008006" key="4">
    <source>
        <dbReference type="Google" id="ProtNLM"/>
    </source>
</evidence>
<feature type="signal peptide" evidence="1">
    <location>
        <begin position="1"/>
        <end position="20"/>
    </location>
</feature>
<dbReference type="Proteomes" id="UP001500067">
    <property type="component" value="Unassembled WGS sequence"/>
</dbReference>
<proteinExistence type="predicted"/>
<sequence>MRPILTSIALTFLTFGAVHARIAVAPTVAASWAGAKATSSLPSAPVGNVTGIRAGIQVQKRITPHFYLAPGLFYSVYGYKTRWTGIDVQYRYNAAEVPLYLLLKTGMPCKPRLVLGAGLFGAMFVNNVSVSESGTHTMSGKNSPIVGVGLTVGLEFPRGLYISGTYQSMKNDMGTGPQNLFQYSLGVGFLFGKVSRKCS</sequence>
<accession>A0ABP8NQX9</accession>
<keyword evidence="3" id="KW-1185">Reference proteome</keyword>
<evidence type="ECO:0000313" key="2">
    <source>
        <dbReference type="EMBL" id="GAA4470274.1"/>
    </source>
</evidence>
<feature type="chain" id="PRO_5045549343" description="Outer membrane protein beta-barrel domain-containing protein" evidence="1">
    <location>
        <begin position="21"/>
        <end position="199"/>
    </location>
</feature>
<dbReference type="RefSeq" id="WP_345085394.1">
    <property type="nucleotide sequence ID" value="NZ_BAABFA010000024.1"/>
</dbReference>
<dbReference type="EMBL" id="BAABFA010000024">
    <property type="protein sequence ID" value="GAA4470274.1"/>
    <property type="molecule type" value="Genomic_DNA"/>
</dbReference>